<reference evidence="2 3" key="1">
    <citation type="journal article" date="2013" name="Curr. Biol.">
        <title>The Genome of the Foraminiferan Reticulomyxa filosa.</title>
        <authorList>
            <person name="Glockner G."/>
            <person name="Hulsmann N."/>
            <person name="Schleicher M."/>
            <person name="Noegel A.A."/>
            <person name="Eichinger L."/>
            <person name="Gallinger C."/>
            <person name="Pawlowski J."/>
            <person name="Sierra R."/>
            <person name="Euteneuer U."/>
            <person name="Pillet L."/>
            <person name="Moustafa A."/>
            <person name="Platzer M."/>
            <person name="Groth M."/>
            <person name="Szafranski K."/>
            <person name="Schliwa M."/>
        </authorList>
    </citation>
    <scope>NUCLEOTIDE SEQUENCE [LARGE SCALE GENOMIC DNA]</scope>
</reference>
<feature type="compositionally biased region" description="Acidic residues" evidence="1">
    <location>
        <begin position="243"/>
        <end position="252"/>
    </location>
</feature>
<dbReference type="Proteomes" id="UP000023152">
    <property type="component" value="Unassembled WGS sequence"/>
</dbReference>
<gene>
    <name evidence="2" type="ORF">RFI_15759</name>
</gene>
<protein>
    <submittedName>
        <fullName evidence="2">Uncharacterized protein</fullName>
    </submittedName>
</protein>
<dbReference type="AlphaFoldDB" id="X6N6T3"/>
<evidence type="ECO:0000313" key="3">
    <source>
        <dbReference type="Proteomes" id="UP000023152"/>
    </source>
</evidence>
<name>X6N6T3_RETFI</name>
<keyword evidence="3" id="KW-1185">Reference proteome</keyword>
<comment type="caution">
    <text evidence="2">The sequence shown here is derived from an EMBL/GenBank/DDBJ whole genome shotgun (WGS) entry which is preliminary data.</text>
</comment>
<evidence type="ECO:0000313" key="2">
    <source>
        <dbReference type="EMBL" id="ETO21444.1"/>
    </source>
</evidence>
<feature type="non-terminal residue" evidence="2">
    <location>
        <position position="1"/>
    </location>
</feature>
<feature type="compositionally biased region" description="Basic and acidic residues" evidence="1">
    <location>
        <begin position="211"/>
        <end position="232"/>
    </location>
</feature>
<sequence length="252" mass="28642">LNNHLQGKESFVLFFKIEPIEKHIQCTFFFIKDQSSVVNPLSISFPSSKKKKDDGNEQMLLLAKMNVVAWSQAATEKLSNEKHLSEEQAEQVRSVFLVMEAFPNMRLVLMKDPKLILSIDFQDKVNKLRDANNIQVVKLPNVVPPGFDSLNPRNTETAVRMEGVLPITARPMKQTTYETELHMRTTLTNARTIGNFENEEGTSGLPSVQEENGREGRGTLFHRKSDTERLFDRQPTQEITPQDPDDDIATAL</sequence>
<proteinExistence type="predicted"/>
<feature type="region of interest" description="Disordered" evidence="1">
    <location>
        <begin position="191"/>
        <end position="252"/>
    </location>
</feature>
<dbReference type="EMBL" id="ASPP01011618">
    <property type="protein sequence ID" value="ETO21444.1"/>
    <property type="molecule type" value="Genomic_DNA"/>
</dbReference>
<organism evidence="2 3">
    <name type="scientific">Reticulomyxa filosa</name>
    <dbReference type="NCBI Taxonomy" id="46433"/>
    <lineage>
        <taxon>Eukaryota</taxon>
        <taxon>Sar</taxon>
        <taxon>Rhizaria</taxon>
        <taxon>Retaria</taxon>
        <taxon>Foraminifera</taxon>
        <taxon>Monothalamids</taxon>
        <taxon>Reticulomyxidae</taxon>
        <taxon>Reticulomyxa</taxon>
    </lineage>
</organism>
<accession>X6N6T3</accession>
<evidence type="ECO:0000256" key="1">
    <source>
        <dbReference type="SAM" id="MobiDB-lite"/>
    </source>
</evidence>